<dbReference type="AlphaFoldDB" id="A0A2I3S7V6"/>
<sequence length="75" mass="7975">MSSNTHRAQLPGTGETRRPPAATSPGTGHSQSDSKRTERPQQSSRPSNLWHLSGNSIPANHPVPGRARPGRAATE</sequence>
<proteinExistence type="predicted"/>
<dbReference type="EMBL" id="AACZ04063590">
    <property type="status" value="NOT_ANNOTATED_CDS"/>
    <property type="molecule type" value="Genomic_DNA"/>
</dbReference>
<feature type="region of interest" description="Disordered" evidence="1">
    <location>
        <begin position="1"/>
        <end position="75"/>
    </location>
</feature>
<evidence type="ECO:0000256" key="1">
    <source>
        <dbReference type="SAM" id="MobiDB-lite"/>
    </source>
</evidence>
<accession>A0A2I3S7V6</accession>
<reference evidence="2" key="2">
    <citation type="submission" date="2025-08" db="UniProtKB">
        <authorList>
            <consortium name="Ensembl"/>
        </authorList>
    </citation>
    <scope>IDENTIFICATION</scope>
</reference>
<keyword evidence="3" id="KW-1185">Reference proteome</keyword>
<reference evidence="2 3" key="1">
    <citation type="journal article" date="2005" name="Nature">
        <title>Initial sequence of the chimpanzee genome and comparison with the human genome.</title>
        <authorList>
            <consortium name="Chimpanzee sequencing and analysis consortium"/>
        </authorList>
    </citation>
    <scope>NUCLEOTIDE SEQUENCE [LARGE SCALE GENOMIC DNA]</scope>
</reference>
<name>A0A2I3S7V6_PANTR</name>
<reference evidence="2" key="3">
    <citation type="submission" date="2025-09" db="UniProtKB">
        <authorList>
            <consortium name="Ensembl"/>
        </authorList>
    </citation>
    <scope>IDENTIFICATION</scope>
</reference>
<dbReference type="GeneTree" id="ENSGT00910000148684"/>
<evidence type="ECO:0000313" key="3">
    <source>
        <dbReference type="Proteomes" id="UP000002277"/>
    </source>
</evidence>
<protein>
    <submittedName>
        <fullName evidence="2">Uncharacterized protein</fullName>
    </submittedName>
</protein>
<organism evidence="2 3">
    <name type="scientific">Pan troglodytes</name>
    <name type="common">Chimpanzee</name>
    <dbReference type="NCBI Taxonomy" id="9598"/>
    <lineage>
        <taxon>Eukaryota</taxon>
        <taxon>Metazoa</taxon>
        <taxon>Chordata</taxon>
        <taxon>Craniata</taxon>
        <taxon>Vertebrata</taxon>
        <taxon>Euteleostomi</taxon>
        <taxon>Mammalia</taxon>
        <taxon>Eutheria</taxon>
        <taxon>Euarchontoglires</taxon>
        <taxon>Primates</taxon>
        <taxon>Haplorrhini</taxon>
        <taxon>Catarrhini</taxon>
        <taxon>Hominidae</taxon>
        <taxon>Pan</taxon>
    </lineage>
</organism>
<dbReference type="Proteomes" id="UP000002277">
    <property type="component" value="Chromosome 2A"/>
</dbReference>
<dbReference type="Bgee" id="ENSPTRG00000044271">
    <property type="expression patterns" value="Expressed in superior frontal gyrus and 10 other cell types or tissues"/>
</dbReference>
<evidence type="ECO:0000313" key="2">
    <source>
        <dbReference type="Ensembl" id="ENSPTRP00000072618.1"/>
    </source>
</evidence>
<dbReference type="Ensembl" id="ENSPTRT00000110944.1">
    <property type="protein sequence ID" value="ENSPTRP00000072618.1"/>
    <property type="gene ID" value="ENSPTRG00000044271.1"/>
</dbReference>
<dbReference type="InParanoid" id="A0A2I3S7V6"/>